<name>A0ABZ2YKU2_9BACT</name>
<dbReference type="EMBL" id="CP149822">
    <property type="protein sequence ID" value="WZN40360.1"/>
    <property type="molecule type" value="Genomic_DNA"/>
</dbReference>
<feature type="transmembrane region" description="Helical" evidence="6">
    <location>
        <begin position="216"/>
        <end position="237"/>
    </location>
</feature>
<feature type="transmembrane region" description="Helical" evidence="6">
    <location>
        <begin position="12"/>
        <end position="34"/>
    </location>
</feature>
<keyword evidence="4 6" id="KW-1133">Transmembrane helix</keyword>
<feature type="transmembrane region" description="Helical" evidence="6">
    <location>
        <begin position="102"/>
        <end position="120"/>
    </location>
</feature>
<gene>
    <name evidence="8" type="ORF">WJU16_20545</name>
</gene>
<comment type="similarity">
    <text evidence="2">Belongs to the EamA transporter family.</text>
</comment>
<evidence type="ECO:0000256" key="5">
    <source>
        <dbReference type="ARBA" id="ARBA00023136"/>
    </source>
</evidence>
<evidence type="ECO:0000259" key="7">
    <source>
        <dbReference type="Pfam" id="PF00892"/>
    </source>
</evidence>
<feature type="domain" description="EamA" evidence="7">
    <location>
        <begin position="11"/>
        <end position="143"/>
    </location>
</feature>
<feature type="transmembrane region" description="Helical" evidence="6">
    <location>
        <begin position="155"/>
        <end position="174"/>
    </location>
</feature>
<feature type="transmembrane region" description="Helical" evidence="6">
    <location>
        <begin position="40"/>
        <end position="59"/>
    </location>
</feature>
<keyword evidence="9" id="KW-1185">Reference proteome</keyword>
<evidence type="ECO:0000256" key="1">
    <source>
        <dbReference type="ARBA" id="ARBA00004141"/>
    </source>
</evidence>
<feature type="transmembrane region" description="Helical" evidence="6">
    <location>
        <begin position="249"/>
        <end position="268"/>
    </location>
</feature>
<protein>
    <submittedName>
        <fullName evidence="8">DMT family transporter</fullName>
    </submittedName>
</protein>
<dbReference type="PANTHER" id="PTHR32322">
    <property type="entry name" value="INNER MEMBRANE TRANSPORTER"/>
    <property type="match status" value="1"/>
</dbReference>
<feature type="transmembrane region" description="Helical" evidence="6">
    <location>
        <begin position="274"/>
        <end position="291"/>
    </location>
</feature>
<proteinExistence type="inferred from homology"/>
<reference evidence="9" key="1">
    <citation type="submission" date="2024-03" db="EMBL/GenBank/DDBJ databases">
        <title>Chitinophaga horti sp. nov., isolated from garden soil.</title>
        <authorList>
            <person name="Lee D.S."/>
            <person name="Han D.M."/>
            <person name="Baek J.H."/>
            <person name="Choi D.G."/>
            <person name="Jeon J.H."/>
            <person name="Jeon C.O."/>
        </authorList>
    </citation>
    <scope>NUCLEOTIDE SEQUENCE [LARGE SCALE GENOMIC DNA]</scope>
    <source>
        <strain evidence="9">GPA1</strain>
    </source>
</reference>
<feature type="transmembrane region" description="Helical" evidence="6">
    <location>
        <begin position="127"/>
        <end position="149"/>
    </location>
</feature>
<dbReference type="InterPro" id="IPR037185">
    <property type="entry name" value="EmrE-like"/>
</dbReference>
<keyword evidence="5 6" id="KW-0472">Membrane</keyword>
<comment type="subcellular location">
    <subcellularLocation>
        <location evidence="1">Membrane</location>
        <topology evidence="1">Multi-pass membrane protein</topology>
    </subcellularLocation>
</comment>
<dbReference type="Gene3D" id="1.10.3730.20">
    <property type="match status" value="2"/>
</dbReference>
<evidence type="ECO:0000256" key="3">
    <source>
        <dbReference type="ARBA" id="ARBA00022692"/>
    </source>
</evidence>
<sequence>MNNSNSPLHTRGLISIFIVLLIWGSSFSVTKFVVTEVPPLTAAAIRNTIACLALLPFYLLSRRKSRAPLPFGKLTLMGLSGTTFYYLCFNTGMHYIPASTGAIIEGLVPVAIAVPAALFLKEHLSGRLLAGIILSVIGVILVGFVGTTAESKNGPLGSALIVAAVCLWSVYTLLSRTVKDHDTLQVTALSMMIGTVLSYPIGMLEIQQKGWPAISWQAWLGLGYCGILASAVAYFLYNKALESLPAAQVGNFLNLNPVIGAIVAFLFLHESFTGLQWAGGALVIAGIWLSSQKRDPQPEK</sequence>
<dbReference type="InterPro" id="IPR050638">
    <property type="entry name" value="AA-Vitamin_Transporters"/>
</dbReference>
<dbReference type="PANTHER" id="PTHR32322:SF2">
    <property type="entry name" value="EAMA DOMAIN-CONTAINING PROTEIN"/>
    <property type="match status" value="1"/>
</dbReference>
<evidence type="ECO:0000313" key="9">
    <source>
        <dbReference type="Proteomes" id="UP001485459"/>
    </source>
</evidence>
<evidence type="ECO:0000256" key="4">
    <source>
        <dbReference type="ARBA" id="ARBA00022989"/>
    </source>
</evidence>
<dbReference type="InterPro" id="IPR000620">
    <property type="entry name" value="EamA_dom"/>
</dbReference>
<evidence type="ECO:0000256" key="2">
    <source>
        <dbReference type="ARBA" id="ARBA00007362"/>
    </source>
</evidence>
<dbReference type="Pfam" id="PF00892">
    <property type="entry name" value="EamA"/>
    <property type="match status" value="2"/>
</dbReference>
<dbReference type="Proteomes" id="UP001485459">
    <property type="component" value="Chromosome"/>
</dbReference>
<dbReference type="SUPFAM" id="SSF103481">
    <property type="entry name" value="Multidrug resistance efflux transporter EmrE"/>
    <property type="match status" value="2"/>
</dbReference>
<keyword evidence="3 6" id="KW-0812">Transmembrane</keyword>
<accession>A0ABZ2YKU2</accession>
<organism evidence="8 9">
    <name type="scientific">Chitinophaga pollutisoli</name>
    <dbReference type="NCBI Taxonomy" id="3133966"/>
    <lineage>
        <taxon>Bacteria</taxon>
        <taxon>Pseudomonadati</taxon>
        <taxon>Bacteroidota</taxon>
        <taxon>Chitinophagia</taxon>
        <taxon>Chitinophagales</taxon>
        <taxon>Chitinophagaceae</taxon>
        <taxon>Chitinophaga</taxon>
    </lineage>
</organism>
<dbReference type="RefSeq" id="WP_341835283.1">
    <property type="nucleotide sequence ID" value="NZ_CP149822.1"/>
</dbReference>
<feature type="domain" description="EamA" evidence="7">
    <location>
        <begin position="157"/>
        <end position="291"/>
    </location>
</feature>
<evidence type="ECO:0000313" key="8">
    <source>
        <dbReference type="EMBL" id="WZN40360.1"/>
    </source>
</evidence>
<feature type="transmembrane region" description="Helical" evidence="6">
    <location>
        <begin position="71"/>
        <end position="96"/>
    </location>
</feature>
<feature type="transmembrane region" description="Helical" evidence="6">
    <location>
        <begin position="186"/>
        <end position="204"/>
    </location>
</feature>
<evidence type="ECO:0000256" key="6">
    <source>
        <dbReference type="SAM" id="Phobius"/>
    </source>
</evidence>